<dbReference type="PROSITE" id="PS51504">
    <property type="entry name" value="H15"/>
    <property type="match status" value="1"/>
</dbReference>
<proteinExistence type="predicted"/>
<gene>
    <name evidence="3" type="ORF">KQX54_001469</name>
</gene>
<feature type="region of interest" description="Disordered" evidence="1">
    <location>
        <begin position="172"/>
        <end position="203"/>
    </location>
</feature>
<dbReference type="Gene3D" id="1.10.10.10">
    <property type="entry name" value="Winged helix-like DNA-binding domain superfamily/Winged helix DNA-binding domain"/>
    <property type="match status" value="1"/>
</dbReference>
<comment type="caution">
    <text evidence="3">The sequence shown here is derived from an EMBL/GenBank/DDBJ whole genome shotgun (WGS) entry which is preliminary data.</text>
</comment>
<dbReference type="Proteomes" id="UP000826195">
    <property type="component" value="Unassembled WGS sequence"/>
</dbReference>
<dbReference type="GO" id="GO:0000786">
    <property type="term" value="C:nucleosome"/>
    <property type="evidence" value="ECO:0007669"/>
    <property type="project" value="InterPro"/>
</dbReference>
<evidence type="ECO:0000259" key="2">
    <source>
        <dbReference type="PROSITE" id="PS51504"/>
    </source>
</evidence>
<dbReference type="SMART" id="SM00526">
    <property type="entry name" value="H15"/>
    <property type="match status" value="1"/>
</dbReference>
<evidence type="ECO:0000313" key="4">
    <source>
        <dbReference type="Proteomes" id="UP000826195"/>
    </source>
</evidence>
<protein>
    <recommendedName>
        <fullName evidence="2">H15 domain-containing protein</fullName>
    </recommendedName>
</protein>
<dbReference type="InterPro" id="IPR036390">
    <property type="entry name" value="WH_DNA-bd_sf"/>
</dbReference>
<feature type="compositionally biased region" description="Basic and acidic residues" evidence="1">
    <location>
        <begin position="191"/>
        <end position="203"/>
    </location>
</feature>
<dbReference type="GO" id="GO:0006334">
    <property type="term" value="P:nucleosome assembly"/>
    <property type="evidence" value="ECO:0007669"/>
    <property type="project" value="InterPro"/>
</dbReference>
<dbReference type="SUPFAM" id="SSF46785">
    <property type="entry name" value="Winged helix' DNA-binding domain"/>
    <property type="match status" value="1"/>
</dbReference>
<evidence type="ECO:0000256" key="1">
    <source>
        <dbReference type="SAM" id="MobiDB-lite"/>
    </source>
</evidence>
<dbReference type="AlphaFoldDB" id="A0AAV7HWM8"/>
<sequence length="203" mass="23148">MSKKLSTTLTLAVTALKNLEERKGASPHDICNYISSVYNVPKDVAKRKALVALKRGTSYGLLKETSGRYNLLTDTEKECLELTNQELGLLNLNCRKRRLERKRRLRGSSKQQTVNRVVEKGIRIRRKKRKKEKVLVKRGLNAVEVKEVKEVKVVFVHPVEIADLENLNPEVPHVLEKRDPKAIQGDQDPGNPKERELPKALIN</sequence>
<organism evidence="3 4">
    <name type="scientific">Cotesia glomerata</name>
    <name type="common">Lepidopteran parasitic wasp</name>
    <name type="synonym">Apanteles glomeratus</name>
    <dbReference type="NCBI Taxonomy" id="32391"/>
    <lineage>
        <taxon>Eukaryota</taxon>
        <taxon>Metazoa</taxon>
        <taxon>Ecdysozoa</taxon>
        <taxon>Arthropoda</taxon>
        <taxon>Hexapoda</taxon>
        <taxon>Insecta</taxon>
        <taxon>Pterygota</taxon>
        <taxon>Neoptera</taxon>
        <taxon>Endopterygota</taxon>
        <taxon>Hymenoptera</taxon>
        <taxon>Apocrita</taxon>
        <taxon>Ichneumonoidea</taxon>
        <taxon>Braconidae</taxon>
        <taxon>Microgastrinae</taxon>
        <taxon>Cotesia</taxon>
    </lineage>
</organism>
<feature type="domain" description="H15" evidence="2">
    <location>
        <begin position="4"/>
        <end position="73"/>
    </location>
</feature>
<dbReference type="InterPro" id="IPR005818">
    <property type="entry name" value="Histone_H1/H5_H15"/>
</dbReference>
<accession>A0AAV7HWM8</accession>
<evidence type="ECO:0000313" key="3">
    <source>
        <dbReference type="EMBL" id="KAH0539158.1"/>
    </source>
</evidence>
<keyword evidence="4" id="KW-1185">Reference proteome</keyword>
<dbReference type="Pfam" id="PF00538">
    <property type="entry name" value="Linker_histone"/>
    <property type="match status" value="1"/>
</dbReference>
<dbReference type="GO" id="GO:0003677">
    <property type="term" value="F:DNA binding"/>
    <property type="evidence" value="ECO:0007669"/>
    <property type="project" value="InterPro"/>
</dbReference>
<dbReference type="InterPro" id="IPR036388">
    <property type="entry name" value="WH-like_DNA-bd_sf"/>
</dbReference>
<dbReference type="EMBL" id="JAHXZJ010002609">
    <property type="protein sequence ID" value="KAH0539158.1"/>
    <property type="molecule type" value="Genomic_DNA"/>
</dbReference>
<reference evidence="3 4" key="1">
    <citation type="journal article" date="2021" name="J. Hered.">
        <title>A chromosome-level genome assembly of the parasitoid wasp, Cotesia glomerata (Hymenoptera: Braconidae).</title>
        <authorList>
            <person name="Pinto B.J."/>
            <person name="Weis J.J."/>
            <person name="Gamble T."/>
            <person name="Ode P.J."/>
            <person name="Paul R."/>
            <person name="Zaspel J.M."/>
        </authorList>
    </citation>
    <scope>NUCLEOTIDE SEQUENCE [LARGE SCALE GENOMIC DNA]</scope>
    <source>
        <strain evidence="3">CgM1</strain>
    </source>
</reference>
<name>A0AAV7HWM8_COTGL</name>